<dbReference type="SUPFAM" id="SSF53474">
    <property type="entry name" value="alpha/beta-Hydrolases"/>
    <property type="match status" value="1"/>
</dbReference>
<dbReference type="GO" id="GO:0016787">
    <property type="term" value="F:hydrolase activity"/>
    <property type="evidence" value="ECO:0007669"/>
    <property type="project" value="UniProtKB-KW"/>
</dbReference>
<dbReference type="Pfam" id="PF00561">
    <property type="entry name" value="Abhydrolase_1"/>
    <property type="match status" value="1"/>
</dbReference>
<keyword evidence="3" id="KW-0378">Hydrolase</keyword>
<dbReference type="STRING" id="1569628.A0A316UT55"/>
<organism evidence="3 4">
    <name type="scientific">Jaminaea rosea</name>
    <dbReference type="NCBI Taxonomy" id="1569628"/>
    <lineage>
        <taxon>Eukaryota</taxon>
        <taxon>Fungi</taxon>
        <taxon>Dikarya</taxon>
        <taxon>Basidiomycota</taxon>
        <taxon>Ustilaginomycotina</taxon>
        <taxon>Exobasidiomycetes</taxon>
        <taxon>Microstromatales</taxon>
        <taxon>Microstromatales incertae sedis</taxon>
        <taxon>Jaminaea</taxon>
    </lineage>
</organism>
<dbReference type="RefSeq" id="XP_025363064.1">
    <property type="nucleotide sequence ID" value="XM_025505864.1"/>
</dbReference>
<evidence type="ECO:0000256" key="1">
    <source>
        <dbReference type="SAM" id="MobiDB-lite"/>
    </source>
</evidence>
<dbReference type="PANTHER" id="PTHR11440">
    <property type="entry name" value="LECITHIN-CHOLESTEROL ACYLTRANSFERASE-RELATED"/>
    <property type="match status" value="1"/>
</dbReference>
<feature type="region of interest" description="Disordered" evidence="1">
    <location>
        <begin position="383"/>
        <end position="411"/>
    </location>
</feature>
<reference evidence="3 4" key="1">
    <citation type="journal article" date="2018" name="Mol. Biol. Evol.">
        <title>Broad Genomic Sampling Reveals a Smut Pathogenic Ancestry of the Fungal Clade Ustilaginomycotina.</title>
        <authorList>
            <person name="Kijpornyongpan T."/>
            <person name="Mondo S.J."/>
            <person name="Barry K."/>
            <person name="Sandor L."/>
            <person name="Lee J."/>
            <person name="Lipzen A."/>
            <person name="Pangilinan J."/>
            <person name="LaButti K."/>
            <person name="Hainaut M."/>
            <person name="Henrissat B."/>
            <person name="Grigoriev I.V."/>
            <person name="Spatafora J.W."/>
            <person name="Aime M.C."/>
        </authorList>
    </citation>
    <scope>NUCLEOTIDE SEQUENCE [LARGE SCALE GENOMIC DNA]</scope>
    <source>
        <strain evidence="3 4">MCA 5214</strain>
    </source>
</reference>
<gene>
    <name evidence="3" type="ORF">BDZ90DRAFT_231437</name>
</gene>
<sequence>MTPLPPLPRPVWKLARTDASFEHWTRGSIATRRRAPSRSALPLCRRQSSLAAAPIVIDAQPDPIDNALARLRALFSSDNDRGNENGEEWARKRKEEVDRSLEANKEALRSPIKYASTRKQRTYLAPRLPCVFLHGLFGFSTLSPIASLPQFSFDYWRGIVERLQQGGVEVLVTNVKTSASIEERAKDALRMIEEKFPGREVNLLGHSMGGLDARYLTSCLKGQRSFKVRSVTTIATPHRGSPFASYLLYDLIGRERLPLLLNAVQGLGIPGGGEAFENLTTEEMAKFNQRVKDEDNVMYTSWGAAFKPGLLNEFRFPHGIIWEKEGHNDGLVSVESSKWGEYRGTLKGTHIGEYSRNFTVKMARTARKPLTFPRFLVGRPHWVGQRDPGPMGQPDRLRPTIRQPGVLPDRL</sequence>
<dbReference type="InterPro" id="IPR000073">
    <property type="entry name" value="AB_hydrolase_1"/>
</dbReference>
<protein>
    <submittedName>
        <fullName evidence="3">Alpha/beta-hydrolase</fullName>
    </submittedName>
</protein>
<dbReference type="EMBL" id="KZ819665">
    <property type="protein sequence ID" value="PWN28452.1"/>
    <property type="molecule type" value="Genomic_DNA"/>
</dbReference>
<keyword evidence="4" id="KW-1185">Reference proteome</keyword>
<accession>A0A316UT55</accession>
<feature type="domain" description="AB hydrolase-1" evidence="2">
    <location>
        <begin position="131"/>
        <end position="243"/>
    </location>
</feature>
<evidence type="ECO:0000313" key="4">
    <source>
        <dbReference type="Proteomes" id="UP000245884"/>
    </source>
</evidence>
<evidence type="ECO:0000259" key="2">
    <source>
        <dbReference type="Pfam" id="PF00561"/>
    </source>
</evidence>
<dbReference type="InterPro" id="IPR029058">
    <property type="entry name" value="AB_hydrolase_fold"/>
</dbReference>
<proteinExistence type="predicted"/>
<dbReference type="Gene3D" id="3.40.50.1820">
    <property type="entry name" value="alpha/beta hydrolase"/>
    <property type="match status" value="1"/>
</dbReference>
<dbReference type="Proteomes" id="UP000245884">
    <property type="component" value="Unassembled WGS sequence"/>
</dbReference>
<name>A0A316UT55_9BASI</name>
<dbReference type="OrthoDB" id="5592486at2759"/>
<dbReference type="GeneID" id="37027687"/>
<evidence type="ECO:0000313" key="3">
    <source>
        <dbReference type="EMBL" id="PWN28452.1"/>
    </source>
</evidence>
<dbReference type="AlphaFoldDB" id="A0A316UT55"/>